<feature type="domain" description="FecR protein" evidence="2">
    <location>
        <begin position="187"/>
        <end position="281"/>
    </location>
</feature>
<feature type="transmembrane region" description="Helical" evidence="1">
    <location>
        <begin position="86"/>
        <end position="107"/>
    </location>
</feature>
<evidence type="ECO:0000259" key="2">
    <source>
        <dbReference type="Pfam" id="PF04773"/>
    </source>
</evidence>
<protein>
    <submittedName>
        <fullName evidence="4">FecR family protein</fullName>
    </submittedName>
</protein>
<dbReference type="PANTHER" id="PTHR30273:SF2">
    <property type="entry name" value="PROTEIN FECR"/>
    <property type="match status" value="1"/>
</dbReference>
<dbReference type="AlphaFoldDB" id="A0A4V3D0X0"/>
<dbReference type="PANTHER" id="PTHR30273">
    <property type="entry name" value="PERIPLASMIC SIGNAL SENSOR AND SIGMA FACTOR ACTIVATOR FECR-RELATED"/>
    <property type="match status" value="1"/>
</dbReference>
<evidence type="ECO:0000313" key="5">
    <source>
        <dbReference type="Proteomes" id="UP000295620"/>
    </source>
</evidence>
<sequence length="393" mass="43756">MATGNNLQELYEKFLSGQSNASEQLELIALFGTADATALEELIHQKLEDNTAFAAENADHKKRYNRILVNLQQEISQNRTPHRFKWLKIAAAASITLAVGLSAYLFISNQNVKPVIITAKIETEVRPGGNKAFLMLSNGQKIQLAKIDRGIIGADAGRNIRKTAEGQIEYDRVQQQNHLSDNGVNILQTPNGGQYRVVLPDGTKVWLNAASSLKYAINFGKSGERKIELTGEAYFEVAKDPVRPFIVQTDDQNIKVLGTHFNVNAYHDDGGSKTTLIEGSIMAISGNAKALIYPGQQVISIGRNRLQIDDVDTEIALAWKNDQFMFDSEPIRMLMKRLARWYDVDVVYGSNVPDVRFNGGVSKFENISAVLKILESTGKAHFKLKDRTIYIEQ</sequence>
<dbReference type="EMBL" id="SNYC01000005">
    <property type="protein sequence ID" value="TDQ08104.1"/>
    <property type="molecule type" value="Genomic_DNA"/>
</dbReference>
<name>A0A4V3D0X0_9SPHI</name>
<keyword evidence="1" id="KW-0812">Transmembrane</keyword>
<evidence type="ECO:0000313" key="4">
    <source>
        <dbReference type="EMBL" id="TDQ08104.1"/>
    </source>
</evidence>
<dbReference type="InterPro" id="IPR006860">
    <property type="entry name" value="FecR"/>
</dbReference>
<proteinExistence type="predicted"/>
<organism evidence="4 5">
    <name type="scientific">Pedobacter metabolipauper</name>
    <dbReference type="NCBI Taxonomy" id="425513"/>
    <lineage>
        <taxon>Bacteria</taxon>
        <taxon>Pseudomonadati</taxon>
        <taxon>Bacteroidota</taxon>
        <taxon>Sphingobacteriia</taxon>
        <taxon>Sphingobacteriales</taxon>
        <taxon>Sphingobacteriaceae</taxon>
        <taxon>Pedobacter</taxon>
    </lineage>
</organism>
<dbReference type="GO" id="GO:0016989">
    <property type="term" value="F:sigma factor antagonist activity"/>
    <property type="evidence" value="ECO:0007669"/>
    <property type="project" value="TreeGrafter"/>
</dbReference>
<keyword evidence="1" id="KW-0472">Membrane</keyword>
<dbReference type="Proteomes" id="UP000295620">
    <property type="component" value="Unassembled WGS sequence"/>
</dbReference>
<keyword evidence="5" id="KW-1185">Reference proteome</keyword>
<dbReference type="RefSeq" id="WP_133576510.1">
    <property type="nucleotide sequence ID" value="NZ_SNYC01000005.1"/>
</dbReference>
<dbReference type="OrthoDB" id="1099963at2"/>
<dbReference type="InterPro" id="IPR012373">
    <property type="entry name" value="Ferrdict_sens_TM"/>
</dbReference>
<evidence type="ECO:0000259" key="3">
    <source>
        <dbReference type="Pfam" id="PF16344"/>
    </source>
</evidence>
<feature type="domain" description="Protein FecR C-terminal" evidence="3">
    <location>
        <begin position="323"/>
        <end position="391"/>
    </location>
</feature>
<accession>A0A4V3D0X0</accession>
<evidence type="ECO:0000256" key="1">
    <source>
        <dbReference type="SAM" id="Phobius"/>
    </source>
</evidence>
<keyword evidence="1" id="KW-1133">Transmembrane helix</keyword>
<dbReference type="Gene3D" id="3.55.50.30">
    <property type="match status" value="1"/>
</dbReference>
<gene>
    <name evidence="4" type="ORF">ATK78_2606</name>
</gene>
<dbReference type="Pfam" id="PF16344">
    <property type="entry name" value="FecR_C"/>
    <property type="match status" value="1"/>
</dbReference>
<dbReference type="Pfam" id="PF04773">
    <property type="entry name" value="FecR"/>
    <property type="match status" value="1"/>
</dbReference>
<reference evidence="4 5" key="1">
    <citation type="submission" date="2019-03" db="EMBL/GenBank/DDBJ databases">
        <title>Genomic Encyclopedia of Archaeal and Bacterial Type Strains, Phase II (KMG-II): from individual species to whole genera.</title>
        <authorList>
            <person name="Goeker M."/>
        </authorList>
    </citation>
    <scope>NUCLEOTIDE SEQUENCE [LARGE SCALE GENOMIC DNA]</scope>
    <source>
        <strain evidence="4 5">DSM 19035</strain>
    </source>
</reference>
<dbReference type="Gene3D" id="2.60.120.1440">
    <property type="match status" value="1"/>
</dbReference>
<comment type="caution">
    <text evidence="4">The sequence shown here is derived from an EMBL/GenBank/DDBJ whole genome shotgun (WGS) entry which is preliminary data.</text>
</comment>
<dbReference type="InterPro" id="IPR032508">
    <property type="entry name" value="FecR_C"/>
</dbReference>